<evidence type="ECO:0000313" key="8">
    <source>
        <dbReference type="Proteomes" id="UP000291469"/>
    </source>
</evidence>
<dbReference type="Gene3D" id="3.30.390.60">
    <property type="entry name" value="Heat-inducible transcription repressor hrca homolog, domain 3"/>
    <property type="match status" value="1"/>
</dbReference>
<gene>
    <name evidence="5 7" type="primary">hrcA</name>
    <name evidence="7" type="ORF">ER308_03055</name>
</gene>
<dbReference type="Gene3D" id="3.30.450.40">
    <property type="match status" value="1"/>
</dbReference>
<protein>
    <recommendedName>
        <fullName evidence="5">Heat-inducible transcription repressor HrcA</fullName>
    </recommendedName>
</protein>
<dbReference type="InterPro" id="IPR036388">
    <property type="entry name" value="WH-like_DNA-bd_sf"/>
</dbReference>
<organism evidence="7 8">
    <name type="scientific">Egibacter rhizosphaerae</name>
    <dbReference type="NCBI Taxonomy" id="1670831"/>
    <lineage>
        <taxon>Bacteria</taxon>
        <taxon>Bacillati</taxon>
        <taxon>Actinomycetota</taxon>
        <taxon>Nitriliruptoria</taxon>
        <taxon>Egibacterales</taxon>
        <taxon>Egibacteraceae</taxon>
        <taxon>Egibacter</taxon>
    </lineage>
</organism>
<evidence type="ECO:0000259" key="6">
    <source>
        <dbReference type="Pfam" id="PF01628"/>
    </source>
</evidence>
<dbReference type="InterPro" id="IPR021153">
    <property type="entry name" value="HrcA_C"/>
</dbReference>
<dbReference type="PANTHER" id="PTHR34824:SF1">
    <property type="entry name" value="HEAT-INDUCIBLE TRANSCRIPTION REPRESSOR HRCA"/>
    <property type="match status" value="1"/>
</dbReference>
<dbReference type="InterPro" id="IPR002571">
    <property type="entry name" value="HrcA"/>
</dbReference>
<keyword evidence="2 5" id="KW-0805">Transcription regulation</keyword>
<dbReference type="HAMAP" id="MF_00081">
    <property type="entry name" value="HrcA"/>
    <property type="match status" value="1"/>
</dbReference>
<dbReference type="InterPro" id="IPR029016">
    <property type="entry name" value="GAF-like_dom_sf"/>
</dbReference>
<keyword evidence="1 5" id="KW-0678">Repressor</keyword>
<evidence type="ECO:0000256" key="1">
    <source>
        <dbReference type="ARBA" id="ARBA00022491"/>
    </source>
</evidence>
<dbReference type="OrthoDB" id="9783139at2"/>
<name>A0A411YBQ8_9ACTN</name>
<reference evidence="7 8" key="1">
    <citation type="submission" date="2019-01" db="EMBL/GenBank/DDBJ databases">
        <title>Egibacter rhizosphaerae EGI 80759T.</title>
        <authorList>
            <person name="Chen D.-D."/>
            <person name="Tian Y."/>
            <person name="Jiao J.-Y."/>
            <person name="Zhang X.-T."/>
            <person name="Zhang Y.-G."/>
            <person name="Zhang Y."/>
            <person name="Xiao M."/>
            <person name="Shu W.-S."/>
            <person name="Li W.-J."/>
        </authorList>
    </citation>
    <scope>NUCLEOTIDE SEQUENCE [LARGE SCALE GENOMIC DNA]</scope>
    <source>
        <strain evidence="7 8">EGI 80759</strain>
    </source>
</reference>
<dbReference type="Proteomes" id="UP000291469">
    <property type="component" value="Chromosome"/>
</dbReference>
<dbReference type="RefSeq" id="WP_131153637.1">
    <property type="nucleotide sequence ID" value="NZ_CP036402.1"/>
</dbReference>
<dbReference type="AlphaFoldDB" id="A0A411YBQ8"/>
<dbReference type="PIRSF" id="PIRSF005485">
    <property type="entry name" value="HrcA"/>
    <property type="match status" value="1"/>
</dbReference>
<evidence type="ECO:0000256" key="3">
    <source>
        <dbReference type="ARBA" id="ARBA00023016"/>
    </source>
</evidence>
<sequence>MPTVSERPELDARKRTILKAIVQGYVRSGEPVGSKRIVAEHDLGVSAATVRSDMVALEEAGLIEQPHTSAGRIPTDHGYRYFVETLAEHAELTPEQRTALEGLLVDSHDVEDLLRRASSVLSRVTRFAALVATPRLDHSRLRHVELVPLGAHSVLAVLIADTGRVEKRMLDLADPVAEQEVQRVGHAVNEAAAGVRLDHAREIIDGVSSGAPTELRPLLDRVGEALAADLSQPSPSEYVFVGGTANLAGSGYFERLEEVSSVYEALEEQVLLLQLLQEALEAGDPAVRIGEELPLGLDACAMVVAGYEAAGDAAGSIGVLGPSRMDYPRTLGAVQAVADSVEKALVELTGGPSTS</sequence>
<keyword evidence="3 5" id="KW-0346">Stress response</keyword>
<dbReference type="SUPFAM" id="SSF46785">
    <property type="entry name" value="Winged helix' DNA-binding domain"/>
    <property type="match status" value="1"/>
</dbReference>
<dbReference type="EMBL" id="CP036402">
    <property type="protein sequence ID" value="QBI18639.1"/>
    <property type="molecule type" value="Genomic_DNA"/>
</dbReference>
<evidence type="ECO:0000313" key="7">
    <source>
        <dbReference type="EMBL" id="QBI18639.1"/>
    </source>
</evidence>
<dbReference type="Pfam" id="PF01628">
    <property type="entry name" value="HrcA"/>
    <property type="match status" value="1"/>
</dbReference>
<dbReference type="KEGG" id="erz:ER308_03055"/>
<accession>A0A411YBQ8</accession>
<keyword evidence="8" id="KW-1185">Reference proteome</keyword>
<dbReference type="NCBIfam" id="TIGR00331">
    <property type="entry name" value="hrcA"/>
    <property type="match status" value="1"/>
</dbReference>
<dbReference type="PANTHER" id="PTHR34824">
    <property type="entry name" value="HEAT-INDUCIBLE TRANSCRIPTION REPRESSOR HRCA"/>
    <property type="match status" value="1"/>
</dbReference>
<dbReference type="GO" id="GO:0003677">
    <property type="term" value="F:DNA binding"/>
    <property type="evidence" value="ECO:0007669"/>
    <property type="project" value="InterPro"/>
</dbReference>
<dbReference type="InterPro" id="IPR036390">
    <property type="entry name" value="WH_DNA-bd_sf"/>
</dbReference>
<dbReference type="SUPFAM" id="SSF55781">
    <property type="entry name" value="GAF domain-like"/>
    <property type="match status" value="1"/>
</dbReference>
<dbReference type="GO" id="GO:0045892">
    <property type="term" value="P:negative regulation of DNA-templated transcription"/>
    <property type="evidence" value="ECO:0007669"/>
    <property type="project" value="UniProtKB-UniRule"/>
</dbReference>
<comment type="function">
    <text evidence="5">Negative regulator of class I heat shock genes (grpE-dnaK-dnaJ and groELS operons). Prevents heat-shock induction of these operons.</text>
</comment>
<comment type="similarity">
    <text evidence="5">Belongs to the HrcA family.</text>
</comment>
<dbReference type="Gene3D" id="1.10.10.10">
    <property type="entry name" value="Winged helix-like DNA-binding domain superfamily/Winged helix DNA-binding domain"/>
    <property type="match status" value="1"/>
</dbReference>
<evidence type="ECO:0000256" key="2">
    <source>
        <dbReference type="ARBA" id="ARBA00023015"/>
    </source>
</evidence>
<proteinExistence type="inferred from homology"/>
<evidence type="ECO:0000256" key="4">
    <source>
        <dbReference type="ARBA" id="ARBA00023163"/>
    </source>
</evidence>
<evidence type="ECO:0000256" key="5">
    <source>
        <dbReference type="HAMAP-Rule" id="MF_00081"/>
    </source>
</evidence>
<feature type="domain" description="Heat-inducible transcription repressor HrcA C-terminal" evidence="6">
    <location>
        <begin position="111"/>
        <end position="330"/>
    </location>
</feature>
<keyword evidence="4 5" id="KW-0804">Transcription</keyword>
<dbReference type="InterPro" id="IPR023120">
    <property type="entry name" value="WHTH_transcript_rep_HrcA_IDD"/>
</dbReference>